<organism evidence="2 3">
    <name type="scientific">Nonomuraea composti</name>
    <dbReference type="NCBI Taxonomy" id="2720023"/>
    <lineage>
        <taxon>Bacteria</taxon>
        <taxon>Bacillati</taxon>
        <taxon>Actinomycetota</taxon>
        <taxon>Actinomycetes</taxon>
        <taxon>Streptosporangiales</taxon>
        <taxon>Streptosporangiaceae</taxon>
        <taxon>Nonomuraea</taxon>
    </lineage>
</organism>
<protein>
    <submittedName>
        <fullName evidence="2">Uncharacterized protein</fullName>
    </submittedName>
</protein>
<comment type="caution">
    <text evidence="2">The sequence shown here is derived from an EMBL/GenBank/DDBJ whole genome shotgun (WGS) entry which is preliminary data.</text>
</comment>
<keyword evidence="1" id="KW-1133">Transmembrane helix</keyword>
<keyword evidence="1" id="KW-0472">Membrane</keyword>
<keyword evidence="1" id="KW-0812">Transmembrane</keyword>
<proteinExistence type="predicted"/>
<dbReference type="RefSeq" id="WP_168014445.1">
    <property type="nucleotide sequence ID" value="NZ_JAATEP010000026.1"/>
</dbReference>
<gene>
    <name evidence="2" type="ORF">HCN51_31655</name>
</gene>
<name>A0ABX1B8T4_9ACTN</name>
<dbReference type="EMBL" id="JAATEP010000026">
    <property type="protein sequence ID" value="NJP93941.1"/>
    <property type="molecule type" value="Genomic_DNA"/>
</dbReference>
<sequence length="56" mass="5648">MEGLQPLLLFAVGSGLCVAGERAMLAGANFRAIVTAAPGVALIAMSVLVPLLGLWP</sequence>
<evidence type="ECO:0000256" key="1">
    <source>
        <dbReference type="SAM" id="Phobius"/>
    </source>
</evidence>
<dbReference type="Proteomes" id="UP000696294">
    <property type="component" value="Unassembled WGS sequence"/>
</dbReference>
<feature type="transmembrane region" description="Helical" evidence="1">
    <location>
        <begin position="35"/>
        <end position="55"/>
    </location>
</feature>
<reference evidence="2 3" key="1">
    <citation type="submission" date="2020-03" db="EMBL/GenBank/DDBJ databases">
        <title>WGS of actinomycetes isolated from Thailand.</title>
        <authorList>
            <person name="Thawai C."/>
        </authorList>
    </citation>
    <scope>NUCLEOTIDE SEQUENCE [LARGE SCALE GENOMIC DNA]</scope>
    <source>
        <strain evidence="2 3">FMUSA5-5</strain>
    </source>
</reference>
<accession>A0ABX1B8T4</accession>
<evidence type="ECO:0000313" key="2">
    <source>
        <dbReference type="EMBL" id="NJP93941.1"/>
    </source>
</evidence>
<evidence type="ECO:0000313" key="3">
    <source>
        <dbReference type="Proteomes" id="UP000696294"/>
    </source>
</evidence>
<keyword evidence="3" id="KW-1185">Reference proteome</keyword>